<evidence type="ECO:0000313" key="6">
    <source>
        <dbReference type="EMBL" id="VUC37248.1"/>
    </source>
</evidence>
<keyword evidence="7" id="KW-1185">Reference proteome</keyword>
<comment type="caution">
    <text evidence="6">The sequence shown here is derived from an EMBL/GenBank/DDBJ whole genome shotgun (WGS) entry which is preliminary data.</text>
</comment>
<dbReference type="InterPro" id="IPR004888">
    <property type="entry name" value="Glycoside_hydrolase_63"/>
</dbReference>
<keyword evidence="2 4" id="KW-0378">Hydrolase</keyword>
<dbReference type="Proteomes" id="UP000766486">
    <property type="component" value="Unassembled WGS sequence"/>
</dbReference>
<sequence>MLNDRVFRALAKPGILQPDPKILPWSCRGSFLSLARTTRLAPPLHLAPQTDVYLVSQCVALSMPMFALRPLPDGLALTTLPGFHATPSPTDVKATVSSIQWVHKSQVVCEATFQDLRSIRLRGTVPLAFDSDVQSDPSVYMGMYVFERPSCDGLAASVEVVYKTLPGYRFLPIKGHLTTINGTSSAFRVNRRIQVQGTDEDPFWELIFHELDVQPRGMVQIMCHEDSCKSILKDAGERSFETVKKEMSKEFDDFAFSLCPWSGNNLTETETLASYVTWTSMVRAEAKYTREAVLMSKLWMNKVWSWDHCFNALALASIDRQLALDQLAVIFDHQAPDGRLPDSVDWQNVEWGFTKPPIQGWALSRLLAQFPDMTDANIEPFYHATARSTHYWMESRRGDTSGLPFWAHGNDSGWDNATAFDTASTIVGPDLATYLLLQADCLLQIARRLGRDVESQKWTVLKDHLRTTLIAELWDGESFLLKNAITGETIKTTCLLQFMPLAAASHLPSDIVDKMVCGISKHLSEWGLATEELASPHYESDGYWRGPIWAPSTYLIESGLRNANRVTLADKISLRFLHLCDKSGFAENFDAITGDGLRDLSYTWTSAVYLLMRRESLQREHNS</sequence>
<gene>
    <name evidence="6" type="ORF">CLO192961_LOCUS466317</name>
</gene>
<evidence type="ECO:0000313" key="7">
    <source>
        <dbReference type="Proteomes" id="UP000766486"/>
    </source>
</evidence>
<dbReference type="PANTHER" id="PTHR10412">
    <property type="entry name" value="MANNOSYL-OLIGOSACCHARIDE GLUCOSIDASE"/>
    <property type="match status" value="1"/>
</dbReference>
<dbReference type="EMBL" id="CABFNS010000937">
    <property type="protein sequence ID" value="VUC37248.1"/>
    <property type="molecule type" value="Genomic_DNA"/>
</dbReference>
<dbReference type="InterPro" id="IPR012341">
    <property type="entry name" value="6hp_glycosidase-like_sf"/>
</dbReference>
<dbReference type="InterPro" id="IPR008928">
    <property type="entry name" value="6-hairpin_glycosidase_sf"/>
</dbReference>
<comment type="catalytic activity">
    <reaction evidence="4">
        <text>N(4)-(alpha-D-Glc-(1-&gt;2)-alpha-D-Glc-(1-&gt;3)-alpha-D-Glc-(1-&gt;3)-alpha-D-Man-(1-&gt;2)-alpha-D-Man-(1-&gt;2)-alpha-D-Man-(1-&gt;3)-[alpha-D-Man-(1-&gt;2)-alpha-D-Man-(1-&gt;3)-[alpha-D-Man-(1-&gt;2)-alpha-D-Man-(1-&gt;6)]-alpha-D-Man-(1-&gt;6)]-beta-D-Man-(1-&gt;4)-beta-D-GlcNAc-(1-&gt;4)-beta-D-GlcNAc)-L-asparaginyl-[protein] + H2O = N(4)-(alpha-D-Glc-(1-&gt;3)-alpha-D-Glc-(1-&gt;3)-alpha-D-Man-(1-&gt;2)-alpha-D-Man-(1-&gt;2)-alpha-D-Man-(1-&gt;3)-[alpha-D-Man-(1-&gt;2)-alpha-D-Man-(1-&gt;3)-[alpha-D-Man-(1-&gt;2)-alpha-D-Man-(1-&gt;6)]-alpha-D-Man-(1-&gt;6)]-beta-D-Man-(1-&gt;4)-beta-D-GlcNAc-(1-&gt;4)-beta-D-GlcNAc)-L-asparaginyl-[protein] + beta-D-glucose</text>
        <dbReference type="Rhea" id="RHEA:55988"/>
        <dbReference type="Rhea" id="RHEA-COMP:12806"/>
        <dbReference type="Rhea" id="RHEA-COMP:14355"/>
        <dbReference type="ChEBI" id="CHEBI:15377"/>
        <dbReference type="ChEBI" id="CHEBI:15903"/>
        <dbReference type="ChEBI" id="CHEBI:59082"/>
        <dbReference type="ChEBI" id="CHEBI:132537"/>
        <dbReference type="EC" id="3.2.1.106"/>
    </reaction>
</comment>
<comment type="pathway">
    <text evidence="4">Glycan metabolism; N-glycan degradation.</text>
</comment>
<feature type="domain" description="Mannosylglycerate hydrolase MGH1-like glycoside hydrolase" evidence="5">
    <location>
        <begin position="302"/>
        <end position="605"/>
    </location>
</feature>
<dbReference type="Gene3D" id="1.50.10.10">
    <property type="match status" value="1"/>
</dbReference>
<evidence type="ECO:0000256" key="4">
    <source>
        <dbReference type="RuleBase" id="RU369107"/>
    </source>
</evidence>
<evidence type="ECO:0000259" key="5">
    <source>
        <dbReference type="Pfam" id="PF22422"/>
    </source>
</evidence>
<dbReference type="EC" id="3.2.1.106" evidence="4"/>
<dbReference type="PANTHER" id="PTHR10412:SF11">
    <property type="entry name" value="MANNOSYL-OLIGOSACCHARIDE GLUCOSIDASE"/>
    <property type="match status" value="1"/>
</dbReference>
<name>A0ABY6V425_BIOOC</name>
<evidence type="ECO:0000256" key="1">
    <source>
        <dbReference type="ARBA" id="ARBA00010833"/>
    </source>
</evidence>
<evidence type="ECO:0000256" key="3">
    <source>
        <dbReference type="ARBA" id="ARBA00023295"/>
    </source>
</evidence>
<reference evidence="6 7" key="1">
    <citation type="submission" date="2019-06" db="EMBL/GenBank/DDBJ databases">
        <authorList>
            <person name="Broberg M."/>
        </authorList>
    </citation>
    <scope>NUCLEOTIDE SEQUENCE [LARGE SCALE GENOMIC DNA]</scope>
</reference>
<keyword evidence="4" id="KW-0325">Glycoprotein</keyword>
<comment type="similarity">
    <text evidence="1 4">Belongs to the glycosyl hydrolase 63 family.</text>
</comment>
<dbReference type="InterPro" id="IPR054491">
    <property type="entry name" value="MGH1-like_GH"/>
</dbReference>
<dbReference type="SUPFAM" id="SSF48208">
    <property type="entry name" value="Six-hairpin glycosidases"/>
    <property type="match status" value="1"/>
</dbReference>
<dbReference type="Pfam" id="PF22422">
    <property type="entry name" value="MGH1-like_GH"/>
    <property type="match status" value="1"/>
</dbReference>
<comment type="subcellular location">
    <subcellularLocation>
        <location evidence="4">Endoplasmic reticulum membrane</location>
        <topology evidence="4">Single-pass type II membrane protein</topology>
    </subcellularLocation>
</comment>
<proteinExistence type="inferred from homology"/>
<comment type="function">
    <text evidence="4">Cleaves the distal alpha 1,2-linked glucose residue from the Glc(3)Man(9)GlcNAc(2) oligosaccharide precursor.</text>
</comment>
<accession>A0ABY6V425</accession>
<keyword evidence="3 4" id="KW-0326">Glycosidase</keyword>
<evidence type="ECO:0000256" key="2">
    <source>
        <dbReference type="ARBA" id="ARBA00022801"/>
    </source>
</evidence>
<organism evidence="6 7">
    <name type="scientific">Bionectria ochroleuca</name>
    <name type="common">Gliocladium roseum</name>
    <dbReference type="NCBI Taxonomy" id="29856"/>
    <lineage>
        <taxon>Eukaryota</taxon>
        <taxon>Fungi</taxon>
        <taxon>Dikarya</taxon>
        <taxon>Ascomycota</taxon>
        <taxon>Pezizomycotina</taxon>
        <taxon>Sordariomycetes</taxon>
        <taxon>Hypocreomycetidae</taxon>
        <taxon>Hypocreales</taxon>
        <taxon>Bionectriaceae</taxon>
        <taxon>Clonostachys</taxon>
    </lineage>
</organism>
<keyword evidence="4" id="KW-0256">Endoplasmic reticulum</keyword>
<protein>
    <recommendedName>
        <fullName evidence="4">Mannosyl-oligosaccharide glucosidase</fullName>
        <ecNumber evidence="4">3.2.1.106</ecNumber>
    </recommendedName>
    <alternativeName>
        <fullName evidence="4">Glucosidase I</fullName>
    </alternativeName>
</protein>